<gene>
    <name evidence="4" type="ORF">Amac_090730</name>
</gene>
<evidence type="ECO:0000256" key="2">
    <source>
        <dbReference type="ARBA" id="ARBA00023276"/>
    </source>
</evidence>
<evidence type="ECO:0000313" key="5">
    <source>
        <dbReference type="Proteomes" id="UP000331127"/>
    </source>
</evidence>
<dbReference type="PANTHER" id="PTHR47128:SF2">
    <property type="entry name" value="PROTEIN HIGH CHLOROPHYLL FLUORESCENCE PHENOTYPE 244, CHLOROPLASTIC"/>
    <property type="match status" value="1"/>
</dbReference>
<dbReference type="InterPro" id="IPR016040">
    <property type="entry name" value="NAD(P)-bd_dom"/>
</dbReference>
<feature type="domain" description="NAD(P)-binding" evidence="3">
    <location>
        <begin position="9"/>
        <end position="132"/>
    </location>
</feature>
<protein>
    <submittedName>
        <fullName evidence="4">Nucleotide-diphosphate-sugar epimerase</fullName>
    </submittedName>
</protein>
<organism evidence="4 5">
    <name type="scientific">Acrocarpospora macrocephala</name>
    <dbReference type="NCBI Taxonomy" id="150177"/>
    <lineage>
        <taxon>Bacteria</taxon>
        <taxon>Bacillati</taxon>
        <taxon>Actinomycetota</taxon>
        <taxon>Actinomycetes</taxon>
        <taxon>Streptosporangiales</taxon>
        <taxon>Streptosporangiaceae</taxon>
        <taxon>Acrocarpospora</taxon>
    </lineage>
</organism>
<reference evidence="4 5" key="1">
    <citation type="submission" date="2019-10" db="EMBL/GenBank/DDBJ databases">
        <title>Whole genome shotgun sequence of Acrocarpospora macrocephala NBRC 16266.</title>
        <authorList>
            <person name="Ichikawa N."/>
            <person name="Kimura A."/>
            <person name="Kitahashi Y."/>
            <person name="Komaki H."/>
            <person name="Oguchi A."/>
        </authorList>
    </citation>
    <scope>NUCLEOTIDE SEQUENCE [LARGE SCALE GENOMIC DNA]</scope>
    <source>
        <strain evidence="4 5">NBRC 16266</strain>
    </source>
</reference>
<keyword evidence="2" id="KW-0604">Photosystem II</keyword>
<dbReference type="Proteomes" id="UP000331127">
    <property type="component" value="Unassembled WGS sequence"/>
</dbReference>
<dbReference type="Gene3D" id="3.40.50.720">
    <property type="entry name" value="NAD(P)-binding Rossmann-like Domain"/>
    <property type="match status" value="1"/>
</dbReference>
<dbReference type="GO" id="GO:0015979">
    <property type="term" value="P:photosynthesis"/>
    <property type="evidence" value="ECO:0007669"/>
    <property type="project" value="UniProtKB-KW"/>
</dbReference>
<dbReference type="PANTHER" id="PTHR47128">
    <property type="match status" value="1"/>
</dbReference>
<dbReference type="OrthoDB" id="9771302at2"/>
<evidence type="ECO:0000313" key="4">
    <source>
        <dbReference type="EMBL" id="GES15476.1"/>
    </source>
</evidence>
<dbReference type="EMBL" id="BLAE01000077">
    <property type="protein sequence ID" value="GES15476.1"/>
    <property type="molecule type" value="Genomic_DNA"/>
</dbReference>
<name>A0A5M3X4C0_9ACTN</name>
<dbReference type="AlphaFoldDB" id="A0A5M3X4C0"/>
<dbReference type="Pfam" id="PF13460">
    <property type="entry name" value="NAD_binding_10"/>
    <property type="match status" value="1"/>
</dbReference>
<keyword evidence="1" id="KW-0602">Photosynthesis</keyword>
<dbReference type="InterPro" id="IPR044256">
    <property type="entry name" value="HCF244-like"/>
</dbReference>
<evidence type="ECO:0000259" key="3">
    <source>
        <dbReference type="Pfam" id="PF13460"/>
    </source>
</evidence>
<evidence type="ECO:0000256" key="1">
    <source>
        <dbReference type="ARBA" id="ARBA00022531"/>
    </source>
</evidence>
<dbReference type="RefSeq" id="WP_155360595.1">
    <property type="nucleotide sequence ID" value="NZ_BAAAHL010000050.1"/>
</dbReference>
<dbReference type="InterPro" id="IPR036291">
    <property type="entry name" value="NAD(P)-bd_dom_sf"/>
</dbReference>
<comment type="caution">
    <text evidence="4">The sequence shown here is derived from an EMBL/GenBank/DDBJ whole genome shotgun (WGS) entry which is preliminary data.</text>
</comment>
<accession>A0A5M3X4C0</accession>
<sequence>MNESILVTGGTGALGREVVDRLKDGTREVRVLSRKPGAYQGNLTTGEGVAEAVAGVGTILHLASDPRTKGADLESTRHLIETAAPGTHLVYISIVGVDRHPFWYYQEKYQVEQMIEASGLPYTILRATQFHDFARFLIQGMTRMAVAPVPAGWSVQPVDTGEVADRLVELALGAPAGRVPDMGGPEVLPLREMVNIYLRASGRRRILVPIWVPGKTAAAYRAGIHLAPEHKTGKITFAEFLAATVKPGGPTKGYG</sequence>
<dbReference type="GO" id="GO:0009523">
    <property type="term" value="C:photosystem II"/>
    <property type="evidence" value="ECO:0007669"/>
    <property type="project" value="UniProtKB-KW"/>
</dbReference>
<keyword evidence="5" id="KW-1185">Reference proteome</keyword>
<dbReference type="SUPFAM" id="SSF51735">
    <property type="entry name" value="NAD(P)-binding Rossmann-fold domains"/>
    <property type="match status" value="1"/>
</dbReference>
<proteinExistence type="predicted"/>